<gene>
    <name evidence="4" type="ORF">G4B88_014644</name>
</gene>
<dbReference type="InterPro" id="IPR029045">
    <property type="entry name" value="ClpP/crotonase-like_dom_sf"/>
</dbReference>
<dbReference type="EMBL" id="JAATIQ010000002">
    <property type="protein sequence ID" value="KAF4404188.1"/>
    <property type="molecule type" value="Genomic_DNA"/>
</dbReference>
<dbReference type="PANTHER" id="PTHR11941">
    <property type="entry name" value="ENOYL-COA HYDRATASE-RELATED"/>
    <property type="match status" value="1"/>
</dbReference>
<dbReference type="OMA" id="YEQAHAW"/>
<dbReference type="Pfam" id="PF00378">
    <property type="entry name" value="ECH_1"/>
    <property type="match status" value="1"/>
</dbReference>
<organism evidence="4 5">
    <name type="scientific">Cannabis sativa</name>
    <name type="common">Hemp</name>
    <name type="synonym">Marijuana</name>
    <dbReference type="NCBI Taxonomy" id="3483"/>
    <lineage>
        <taxon>Eukaryota</taxon>
        <taxon>Viridiplantae</taxon>
        <taxon>Streptophyta</taxon>
        <taxon>Embryophyta</taxon>
        <taxon>Tracheophyta</taxon>
        <taxon>Spermatophyta</taxon>
        <taxon>Magnoliopsida</taxon>
        <taxon>eudicotyledons</taxon>
        <taxon>Gunneridae</taxon>
        <taxon>Pentapetalae</taxon>
        <taxon>rosids</taxon>
        <taxon>fabids</taxon>
        <taxon>Rosales</taxon>
        <taxon>Cannabaceae</taxon>
        <taxon>Cannabis</taxon>
    </lineage>
</organism>
<evidence type="ECO:0000313" key="4">
    <source>
        <dbReference type="EMBL" id="KAF4404188.1"/>
    </source>
</evidence>
<dbReference type="Proteomes" id="UP000583929">
    <property type="component" value="Unassembled WGS sequence"/>
</dbReference>
<accession>A0A803PMP5</accession>
<dbReference type="Gene3D" id="1.10.12.10">
    <property type="entry name" value="Lyase 2-enoyl-coa Hydratase, Chain A, domain 2"/>
    <property type="match status" value="1"/>
</dbReference>
<comment type="caution">
    <text evidence="4">The sequence shown here is derived from an EMBL/GenBank/DDBJ whole genome shotgun (WGS) entry which is preliminary data.</text>
</comment>
<dbReference type="GO" id="GO:0005739">
    <property type="term" value="C:mitochondrion"/>
    <property type="evidence" value="ECO:0007669"/>
    <property type="project" value="TreeGrafter"/>
</dbReference>
<dbReference type="Gene3D" id="3.90.226.10">
    <property type="entry name" value="2-enoyl-CoA Hydratase, Chain A, domain 1"/>
    <property type="match status" value="1"/>
</dbReference>
<dbReference type="InterPro" id="IPR018376">
    <property type="entry name" value="Enoyl-CoA_hyd/isom_CS"/>
</dbReference>
<dbReference type="InterPro" id="IPR014748">
    <property type="entry name" value="Enoyl-CoA_hydra_C"/>
</dbReference>
<evidence type="ECO:0000256" key="3">
    <source>
        <dbReference type="RuleBase" id="RU003707"/>
    </source>
</evidence>
<keyword evidence="5" id="KW-1185">Reference proteome</keyword>
<dbReference type="SUPFAM" id="SSF52096">
    <property type="entry name" value="ClpP/crotonase"/>
    <property type="match status" value="1"/>
</dbReference>
<dbReference type="FunFam" id="1.10.12.10:FF:000001">
    <property type="entry name" value="Probable enoyl-CoA hydratase, mitochondrial"/>
    <property type="match status" value="1"/>
</dbReference>
<dbReference type="PROSITE" id="PS00166">
    <property type="entry name" value="ENOYL_COA_HYDRATASE"/>
    <property type="match status" value="1"/>
</dbReference>
<reference evidence="4 5" key="1">
    <citation type="journal article" date="2020" name="bioRxiv">
        <title>Sequence and annotation of 42 cannabis genomes reveals extensive copy number variation in cannabinoid synthesis and pathogen resistance genes.</title>
        <authorList>
            <person name="Mckernan K.J."/>
            <person name="Helbert Y."/>
            <person name="Kane L.T."/>
            <person name="Ebling H."/>
            <person name="Zhang L."/>
            <person name="Liu B."/>
            <person name="Eaton Z."/>
            <person name="Mclaughlin S."/>
            <person name="Kingan S."/>
            <person name="Baybayan P."/>
            <person name="Concepcion G."/>
            <person name="Jordan M."/>
            <person name="Riva A."/>
            <person name="Barbazuk W."/>
            <person name="Harkins T."/>
        </authorList>
    </citation>
    <scope>NUCLEOTIDE SEQUENCE [LARGE SCALE GENOMIC DNA]</scope>
    <source>
        <strain evidence="5">cv. Jamaican Lion 4</strain>
        <tissue evidence="4">Leaf</tissue>
    </source>
</reference>
<protein>
    <submittedName>
        <fullName evidence="4">Uncharacterized protein</fullName>
    </submittedName>
</protein>
<comment type="similarity">
    <text evidence="1 3">Belongs to the enoyl-CoA hydratase/isomerase family.</text>
</comment>
<name>A0A7J6IAW1_CANSA</name>
<sequence>MQALKGLAGRSLSLKKHTIYQTFSILSAPAENHHLPKWVYQTRRTLILEPTSSQFVNLHRLSDSDSGIVEINLNRPDRKNAIGKDFLRGLQQILEDISTDDSAKVVLIRSLVPKVFCAGADLKERKMMTQSEVNTFVESLRSTFTFIETLRVPSIAVIEGTALGGGLEMALSCDLRICGENAVLGLPETGLAIIPGAGGTQRLPRLVGRAIAKELIYTGRKISGAAAMSIGLVNHCVPAGEAHVKALEIAREINEKGPLAIRMAKKAIDEGLEVNMVSGLAVEHECYEQLLDTQDRLEGLAAFAEKRKPKYSGK</sequence>
<evidence type="ECO:0000256" key="1">
    <source>
        <dbReference type="ARBA" id="ARBA00005254"/>
    </source>
</evidence>
<proteinExistence type="inferred from homology"/>
<dbReference type="FunFam" id="3.90.226.10:FF:000061">
    <property type="entry name" value="Methylglutaconyl-CoA hydratase, mitochondrial"/>
    <property type="match status" value="1"/>
</dbReference>
<dbReference type="OrthoDB" id="2139957at2759"/>
<evidence type="ECO:0000313" key="5">
    <source>
        <dbReference type="Proteomes" id="UP000583929"/>
    </source>
</evidence>
<dbReference type="PANTHER" id="PTHR11941:SF171">
    <property type="entry name" value="SD19268P"/>
    <property type="match status" value="1"/>
</dbReference>
<accession>A0A7J6IAW1</accession>
<dbReference type="GO" id="GO:0016836">
    <property type="term" value="F:hydro-lyase activity"/>
    <property type="evidence" value="ECO:0007669"/>
    <property type="project" value="UniProtKB-ARBA"/>
</dbReference>
<dbReference type="AlphaFoldDB" id="A0A7J6IAW1"/>
<dbReference type="CDD" id="cd06558">
    <property type="entry name" value="crotonase-like"/>
    <property type="match status" value="1"/>
</dbReference>
<dbReference type="GO" id="GO:0006635">
    <property type="term" value="P:fatty acid beta-oxidation"/>
    <property type="evidence" value="ECO:0007669"/>
    <property type="project" value="TreeGrafter"/>
</dbReference>
<keyword evidence="2" id="KW-0456">Lyase</keyword>
<evidence type="ECO:0000256" key="2">
    <source>
        <dbReference type="ARBA" id="ARBA00023239"/>
    </source>
</evidence>
<dbReference type="InterPro" id="IPR001753">
    <property type="entry name" value="Enoyl-CoA_hydra/iso"/>
</dbReference>